<dbReference type="Pfam" id="PF00856">
    <property type="entry name" value="SET"/>
    <property type="match status" value="1"/>
</dbReference>
<dbReference type="SMART" id="SM00317">
    <property type="entry name" value="SET"/>
    <property type="match status" value="1"/>
</dbReference>
<dbReference type="OrthoDB" id="1028014at2759"/>
<dbReference type="PROSITE" id="PS50280">
    <property type="entry name" value="SET"/>
    <property type="match status" value="1"/>
</dbReference>
<accession>A0A9P4VRA3</accession>
<name>A0A9P4VRA3_9PEZI</name>
<feature type="region of interest" description="Disordered" evidence="1">
    <location>
        <begin position="413"/>
        <end position="458"/>
    </location>
</feature>
<dbReference type="Proteomes" id="UP000799429">
    <property type="component" value="Unassembled WGS sequence"/>
</dbReference>
<keyword evidence="2" id="KW-0732">Signal</keyword>
<evidence type="ECO:0000259" key="3">
    <source>
        <dbReference type="PROSITE" id="PS50280"/>
    </source>
</evidence>
<feature type="chain" id="PRO_5040490337" evidence="2">
    <location>
        <begin position="25"/>
        <end position="458"/>
    </location>
</feature>
<proteinExistence type="predicted"/>
<organism evidence="4 5">
    <name type="scientific">Patellaria atrata CBS 101060</name>
    <dbReference type="NCBI Taxonomy" id="1346257"/>
    <lineage>
        <taxon>Eukaryota</taxon>
        <taxon>Fungi</taxon>
        <taxon>Dikarya</taxon>
        <taxon>Ascomycota</taxon>
        <taxon>Pezizomycotina</taxon>
        <taxon>Dothideomycetes</taxon>
        <taxon>Dothideomycetes incertae sedis</taxon>
        <taxon>Patellariales</taxon>
        <taxon>Patellariaceae</taxon>
        <taxon>Patellaria</taxon>
    </lineage>
</organism>
<dbReference type="PANTHER" id="PTHR47332:SF6">
    <property type="entry name" value="SET DOMAIN-CONTAINING PROTEIN"/>
    <property type="match status" value="1"/>
</dbReference>
<dbReference type="Gene3D" id="2.170.270.10">
    <property type="entry name" value="SET domain"/>
    <property type="match status" value="1"/>
</dbReference>
<evidence type="ECO:0000313" key="5">
    <source>
        <dbReference type="Proteomes" id="UP000799429"/>
    </source>
</evidence>
<dbReference type="AlphaFoldDB" id="A0A9P4VRA3"/>
<dbReference type="InterPro" id="IPR046341">
    <property type="entry name" value="SET_dom_sf"/>
</dbReference>
<sequence length="458" mass="52443">MMLFPSCRILISLLTFFLIRQAHSKPTTSSHFEWLQRCLARTQLSFSTNSTGVCSRPCGLIPFTDYLPWTHQPVCVKARSEEDQREHSFCLYTNADFRDGRGFSIITTADVGTYISEQPIMWDRERWRKKTITFKDQPYKMEDMAERGLGLRANQTITYGRVFMESSPTIVVIRSALDFMTREQRHYMFRRAIKQLPVKTGNMILKLAKSMGGDELDDVFKTNGIGQIYGEDIRHLSILPEVARINHDCRPNSAYRFDDTTLKHEVFAIRDIKPGEEITVTYVPPEMPSDMRNSLLRNQWNFDCTCSLCAAQDFTLATSDTRLRTIQEYASDLASVSNDPELFLEKVERILELYELEDIIAPKARYLELAAYACSQLGLEAATKKYAKKAYDMWDVIAGKDSWEKKGMGALLRDPKAHPSWKYGQGEKQNESASEDPTELGNGNASELFSEVLEPTKE</sequence>
<dbReference type="InterPro" id="IPR001214">
    <property type="entry name" value="SET_dom"/>
</dbReference>
<reference evidence="4" key="1">
    <citation type="journal article" date="2020" name="Stud. Mycol.">
        <title>101 Dothideomycetes genomes: a test case for predicting lifestyles and emergence of pathogens.</title>
        <authorList>
            <person name="Haridas S."/>
            <person name="Albert R."/>
            <person name="Binder M."/>
            <person name="Bloem J."/>
            <person name="Labutti K."/>
            <person name="Salamov A."/>
            <person name="Andreopoulos B."/>
            <person name="Baker S."/>
            <person name="Barry K."/>
            <person name="Bills G."/>
            <person name="Bluhm B."/>
            <person name="Cannon C."/>
            <person name="Castanera R."/>
            <person name="Culley D."/>
            <person name="Daum C."/>
            <person name="Ezra D."/>
            <person name="Gonzalez J."/>
            <person name="Henrissat B."/>
            <person name="Kuo A."/>
            <person name="Liang C."/>
            <person name="Lipzen A."/>
            <person name="Lutzoni F."/>
            <person name="Magnuson J."/>
            <person name="Mondo S."/>
            <person name="Nolan M."/>
            <person name="Ohm R."/>
            <person name="Pangilinan J."/>
            <person name="Park H.-J."/>
            <person name="Ramirez L."/>
            <person name="Alfaro M."/>
            <person name="Sun H."/>
            <person name="Tritt A."/>
            <person name="Yoshinaga Y."/>
            <person name="Zwiers L.-H."/>
            <person name="Turgeon B."/>
            <person name="Goodwin S."/>
            <person name="Spatafora J."/>
            <person name="Crous P."/>
            <person name="Grigoriev I."/>
        </authorList>
    </citation>
    <scope>NUCLEOTIDE SEQUENCE</scope>
    <source>
        <strain evidence="4">CBS 101060</strain>
    </source>
</reference>
<feature type="signal peptide" evidence="2">
    <location>
        <begin position="1"/>
        <end position="24"/>
    </location>
</feature>
<evidence type="ECO:0000256" key="1">
    <source>
        <dbReference type="SAM" id="MobiDB-lite"/>
    </source>
</evidence>
<keyword evidence="5" id="KW-1185">Reference proteome</keyword>
<dbReference type="InterPro" id="IPR053185">
    <property type="entry name" value="SET_domain_protein"/>
</dbReference>
<dbReference type="SUPFAM" id="SSF82199">
    <property type="entry name" value="SET domain"/>
    <property type="match status" value="1"/>
</dbReference>
<dbReference type="InterPro" id="IPR011990">
    <property type="entry name" value="TPR-like_helical_dom_sf"/>
</dbReference>
<protein>
    <submittedName>
        <fullName evidence="4">SET domain-containing protein</fullName>
    </submittedName>
</protein>
<gene>
    <name evidence="4" type="ORF">M501DRAFT_975293</name>
</gene>
<feature type="domain" description="SET" evidence="3">
    <location>
        <begin position="130"/>
        <end position="283"/>
    </location>
</feature>
<dbReference type="CDD" id="cd20071">
    <property type="entry name" value="SET_SMYD"/>
    <property type="match status" value="1"/>
</dbReference>
<dbReference type="EMBL" id="MU006096">
    <property type="protein sequence ID" value="KAF2838647.1"/>
    <property type="molecule type" value="Genomic_DNA"/>
</dbReference>
<evidence type="ECO:0000313" key="4">
    <source>
        <dbReference type="EMBL" id="KAF2838647.1"/>
    </source>
</evidence>
<dbReference type="PANTHER" id="PTHR47332">
    <property type="entry name" value="SET DOMAIN-CONTAINING PROTEIN 5"/>
    <property type="match status" value="1"/>
</dbReference>
<comment type="caution">
    <text evidence="4">The sequence shown here is derived from an EMBL/GenBank/DDBJ whole genome shotgun (WGS) entry which is preliminary data.</text>
</comment>
<dbReference type="Gene3D" id="1.25.40.10">
    <property type="entry name" value="Tetratricopeptide repeat domain"/>
    <property type="match status" value="1"/>
</dbReference>
<evidence type="ECO:0000256" key="2">
    <source>
        <dbReference type="SAM" id="SignalP"/>
    </source>
</evidence>